<dbReference type="NCBIfam" id="TIGR00250">
    <property type="entry name" value="RNAse_H_YqgF"/>
    <property type="match status" value="1"/>
</dbReference>
<name>A0A1T5BQW4_9BACT</name>
<dbReference type="GO" id="GO:0005829">
    <property type="term" value="C:cytosol"/>
    <property type="evidence" value="ECO:0007669"/>
    <property type="project" value="TreeGrafter"/>
</dbReference>
<organism evidence="7 8">
    <name type="scientific">Parabacteroides chartae</name>
    <dbReference type="NCBI Taxonomy" id="1037355"/>
    <lineage>
        <taxon>Bacteria</taxon>
        <taxon>Pseudomonadati</taxon>
        <taxon>Bacteroidota</taxon>
        <taxon>Bacteroidia</taxon>
        <taxon>Bacteroidales</taxon>
        <taxon>Tannerellaceae</taxon>
        <taxon>Parabacteroides</taxon>
    </lineage>
</organism>
<evidence type="ECO:0000256" key="5">
    <source>
        <dbReference type="HAMAP-Rule" id="MF_00651"/>
    </source>
</evidence>
<evidence type="ECO:0000256" key="3">
    <source>
        <dbReference type="ARBA" id="ARBA00022722"/>
    </source>
</evidence>
<evidence type="ECO:0000256" key="4">
    <source>
        <dbReference type="ARBA" id="ARBA00022801"/>
    </source>
</evidence>
<dbReference type="SUPFAM" id="SSF53098">
    <property type="entry name" value="Ribonuclease H-like"/>
    <property type="match status" value="1"/>
</dbReference>
<dbReference type="Proteomes" id="UP000190852">
    <property type="component" value="Unassembled WGS sequence"/>
</dbReference>
<keyword evidence="1 5" id="KW-0963">Cytoplasm</keyword>
<dbReference type="RefSeq" id="WP_079683022.1">
    <property type="nucleotide sequence ID" value="NZ_FUYQ01000008.1"/>
</dbReference>
<sequence>MGRILAIDYGRKRSGLAVTDTLQLIATGLTTVPSGELVKYLSDYVSKEPVDLFVVGLPKQMNNELSENMIHIEAFVKHLKRIIPTIPVVFSDERFTSVLAHRAMLEGGLKKKKRQDKGLVDEISAVIILQDYLESNKYQFKL</sequence>
<dbReference type="CDD" id="cd16964">
    <property type="entry name" value="YqgF"/>
    <property type="match status" value="1"/>
</dbReference>
<feature type="domain" description="YqgF/RNase H-like" evidence="6">
    <location>
        <begin position="2"/>
        <end position="100"/>
    </location>
</feature>
<dbReference type="Pfam" id="PF03652">
    <property type="entry name" value="RuvX"/>
    <property type="match status" value="1"/>
</dbReference>
<protein>
    <recommendedName>
        <fullName evidence="5">Putative pre-16S rRNA nuclease</fullName>
        <ecNumber evidence="5">3.1.-.-</ecNumber>
    </recommendedName>
</protein>
<dbReference type="InterPro" id="IPR012337">
    <property type="entry name" value="RNaseH-like_sf"/>
</dbReference>
<dbReference type="GO" id="GO:0000967">
    <property type="term" value="P:rRNA 5'-end processing"/>
    <property type="evidence" value="ECO:0007669"/>
    <property type="project" value="UniProtKB-UniRule"/>
</dbReference>
<comment type="similarity">
    <text evidence="5">Belongs to the YqgF HJR family.</text>
</comment>
<comment type="function">
    <text evidence="5">Could be a nuclease involved in processing of the 5'-end of pre-16S rRNA.</text>
</comment>
<dbReference type="GO" id="GO:0004518">
    <property type="term" value="F:nuclease activity"/>
    <property type="evidence" value="ECO:0007669"/>
    <property type="project" value="UniProtKB-KW"/>
</dbReference>
<evidence type="ECO:0000313" key="8">
    <source>
        <dbReference type="Proteomes" id="UP000190852"/>
    </source>
</evidence>
<dbReference type="EMBL" id="FUYQ01000008">
    <property type="protein sequence ID" value="SKB49545.1"/>
    <property type="molecule type" value="Genomic_DNA"/>
</dbReference>
<keyword evidence="3 5" id="KW-0540">Nuclease</keyword>
<evidence type="ECO:0000313" key="7">
    <source>
        <dbReference type="EMBL" id="SKB49545.1"/>
    </source>
</evidence>
<keyword evidence="4 5" id="KW-0378">Hydrolase</keyword>
<dbReference type="PANTHER" id="PTHR33317">
    <property type="entry name" value="POLYNUCLEOTIDYL TRANSFERASE, RIBONUCLEASE H-LIKE SUPERFAMILY PROTEIN"/>
    <property type="match status" value="1"/>
</dbReference>
<reference evidence="8" key="1">
    <citation type="submission" date="2017-02" db="EMBL/GenBank/DDBJ databases">
        <authorList>
            <person name="Varghese N."/>
            <person name="Submissions S."/>
        </authorList>
    </citation>
    <scope>NUCLEOTIDE SEQUENCE [LARGE SCALE GENOMIC DNA]</scope>
    <source>
        <strain evidence="8">DSM 24967</strain>
    </source>
</reference>
<proteinExistence type="inferred from homology"/>
<evidence type="ECO:0000256" key="2">
    <source>
        <dbReference type="ARBA" id="ARBA00022517"/>
    </source>
</evidence>
<dbReference type="Gene3D" id="3.30.420.140">
    <property type="entry name" value="YqgF/RNase H-like domain"/>
    <property type="match status" value="1"/>
</dbReference>
<comment type="subcellular location">
    <subcellularLocation>
        <location evidence="5">Cytoplasm</location>
    </subcellularLocation>
</comment>
<dbReference type="PANTHER" id="PTHR33317:SF4">
    <property type="entry name" value="POLYNUCLEOTIDYL TRANSFERASE, RIBONUCLEASE H-LIKE SUPERFAMILY PROTEIN"/>
    <property type="match status" value="1"/>
</dbReference>
<evidence type="ECO:0000259" key="6">
    <source>
        <dbReference type="SMART" id="SM00732"/>
    </source>
</evidence>
<accession>A0A1T5BQW4</accession>
<keyword evidence="2 5" id="KW-0690">Ribosome biogenesis</keyword>
<gene>
    <name evidence="7" type="ORF">SAMN05660349_01428</name>
</gene>
<dbReference type="AlphaFoldDB" id="A0A1T5BQW4"/>
<evidence type="ECO:0000256" key="1">
    <source>
        <dbReference type="ARBA" id="ARBA00022490"/>
    </source>
</evidence>
<dbReference type="InterPro" id="IPR005227">
    <property type="entry name" value="YqgF"/>
</dbReference>
<dbReference type="SMART" id="SM00732">
    <property type="entry name" value="YqgFc"/>
    <property type="match status" value="1"/>
</dbReference>
<dbReference type="EC" id="3.1.-.-" evidence="5"/>
<keyword evidence="8" id="KW-1185">Reference proteome</keyword>
<dbReference type="InterPro" id="IPR037027">
    <property type="entry name" value="YqgF/RNaseH-like_dom_sf"/>
</dbReference>
<dbReference type="HAMAP" id="MF_00651">
    <property type="entry name" value="Nuclease_YqgF"/>
    <property type="match status" value="1"/>
</dbReference>
<dbReference type="InterPro" id="IPR006641">
    <property type="entry name" value="YqgF/RNaseH-like_dom"/>
</dbReference>
<dbReference type="GO" id="GO:0016788">
    <property type="term" value="F:hydrolase activity, acting on ester bonds"/>
    <property type="evidence" value="ECO:0007669"/>
    <property type="project" value="UniProtKB-UniRule"/>
</dbReference>